<reference evidence="1 2" key="2">
    <citation type="journal article" date="2022" name="Mol. Ecol. Resour.">
        <title>The genomes of chicory, endive, great burdock and yacon provide insights into Asteraceae paleo-polyploidization history and plant inulin production.</title>
        <authorList>
            <person name="Fan W."/>
            <person name="Wang S."/>
            <person name="Wang H."/>
            <person name="Wang A."/>
            <person name="Jiang F."/>
            <person name="Liu H."/>
            <person name="Zhao H."/>
            <person name="Xu D."/>
            <person name="Zhang Y."/>
        </authorList>
    </citation>
    <scope>NUCLEOTIDE SEQUENCE [LARGE SCALE GENOMIC DNA]</scope>
    <source>
        <strain evidence="2">cv. Niubang</strain>
    </source>
</reference>
<reference evidence="2" key="1">
    <citation type="journal article" date="2022" name="Mol. Ecol. Resour.">
        <title>The genomes of chicory, endive, great burdock and yacon provide insights into Asteraceae palaeo-polyploidization history and plant inulin production.</title>
        <authorList>
            <person name="Fan W."/>
            <person name="Wang S."/>
            <person name="Wang H."/>
            <person name="Wang A."/>
            <person name="Jiang F."/>
            <person name="Liu H."/>
            <person name="Zhao H."/>
            <person name="Xu D."/>
            <person name="Zhang Y."/>
        </authorList>
    </citation>
    <scope>NUCLEOTIDE SEQUENCE [LARGE SCALE GENOMIC DNA]</scope>
    <source>
        <strain evidence="2">cv. Niubang</strain>
    </source>
</reference>
<accession>A0ACB8ZJ07</accession>
<gene>
    <name evidence="1" type="ORF">L6452_30125</name>
</gene>
<keyword evidence="2" id="KW-1185">Reference proteome</keyword>
<dbReference type="Proteomes" id="UP001055879">
    <property type="component" value="Linkage Group LG10"/>
</dbReference>
<organism evidence="1 2">
    <name type="scientific">Arctium lappa</name>
    <name type="common">Greater burdock</name>
    <name type="synonym">Lappa major</name>
    <dbReference type="NCBI Taxonomy" id="4217"/>
    <lineage>
        <taxon>Eukaryota</taxon>
        <taxon>Viridiplantae</taxon>
        <taxon>Streptophyta</taxon>
        <taxon>Embryophyta</taxon>
        <taxon>Tracheophyta</taxon>
        <taxon>Spermatophyta</taxon>
        <taxon>Magnoliopsida</taxon>
        <taxon>eudicotyledons</taxon>
        <taxon>Gunneridae</taxon>
        <taxon>Pentapetalae</taxon>
        <taxon>asterids</taxon>
        <taxon>campanulids</taxon>
        <taxon>Asterales</taxon>
        <taxon>Asteraceae</taxon>
        <taxon>Carduoideae</taxon>
        <taxon>Cardueae</taxon>
        <taxon>Arctiinae</taxon>
        <taxon>Arctium</taxon>
    </lineage>
</organism>
<protein>
    <submittedName>
        <fullName evidence="1">Uncharacterized protein</fullName>
    </submittedName>
</protein>
<comment type="caution">
    <text evidence="1">The sequence shown here is derived from an EMBL/GenBank/DDBJ whole genome shotgun (WGS) entry which is preliminary data.</text>
</comment>
<evidence type="ECO:0000313" key="1">
    <source>
        <dbReference type="EMBL" id="KAI3697248.1"/>
    </source>
</evidence>
<sequence>MYTDMVTLEVMDTIFYEAQRQGRISFYATTTGEEAINIASTAALHNDDFVFPQYREPGVLLWRGFTLQEFAHQCFGNKYDNGKGRQMPIHYGSRKHNYFTIASTVATQIPHAVGAAYSLKMEKQDSCVIIYFGDGGSSTADFHAAMNFAAVLEVPLSQAIQAAERVEKPLIAEMFNDIINKYMKHVIFEFQMTNIKFITSRKRINNHMFLR</sequence>
<proteinExistence type="predicted"/>
<dbReference type="EMBL" id="CM042056">
    <property type="protein sequence ID" value="KAI3697248.1"/>
    <property type="molecule type" value="Genomic_DNA"/>
</dbReference>
<evidence type="ECO:0000313" key="2">
    <source>
        <dbReference type="Proteomes" id="UP001055879"/>
    </source>
</evidence>
<name>A0ACB8ZJ07_ARCLA</name>